<dbReference type="Gene3D" id="1.10.287.130">
    <property type="match status" value="1"/>
</dbReference>
<name>A0ABP9FYQ7_9SPHI</name>
<dbReference type="InterPro" id="IPR000014">
    <property type="entry name" value="PAS"/>
</dbReference>
<keyword evidence="4" id="KW-1003">Cell membrane</keyword>
<dbReference type="SMART" id="SM00387">
    <property type="entry name" value="HATPase_c"/>
    <property type="match status" value="1"/>
</dbReference>
<feature type="region of interest" description="Disordered" evidence="14">
    <location>
        <begin position="794"/>
        <end position="815"/>
    </location>
</feature>
<dbReference type="InterPro" id="IPR011006">
    <property type="entry name" value="CheY-like_superfamily"/>
</dbReference>
<reference evidence="21" key="1">
    <citation type="journal article" date="2019" name="Int. J. Syst. Evol. Microbiol.">
        <title>The Global Catalogue of Microorganisms (GCM) 10K type strain sequencing project: providing services to taxonomists for standard genome sequencing and annotation.</title>
        <authorList>
            <consortium name="The Broad Institute Genomics Platform"/>
            <consortium name="The Broad Institute Genome Sequencing Center for Infectious Disease"/>
            <person name="Wu L."/>
            <person name="Ma J."/>
        </authorList>
    </citation>
    <scope>NUCLEOTIDE SEQUENCE [LARGE SCALE GENOMIC DNA]</scope>
    <source>
        <strain evidence="21">JCM 18283</strain>
    </source>
</reference>
<accession>A0ABP9FYQ7</accession>
<evidence type="ECO:0000259" key="19">
    <source>
        <dbReference type="PROSITE" id="PS50894"/>
    </source>
</evidence>
<evidence type="ECO:0000256" key="7">
    <source>
        <dbReference type="ARBA" id="ARBA00022741"/>
    </source>
</evidence>
<feature type="domain" description="PAS" evidence="17">
    <location>
        <begin position="257"/>
        <end position="327"/>
    </location>
</feature>
<dbReference type="CDD" id="cd00130">
    <property type="entry name" value="PAS"/>
    <property type="match status" value="2"/>
</dbReference>
<dbReference type="InterPro" id="IPR008207">
    <property type="entry name" value="Sig_transdc_His_kin_Hpt_dom"/>
</dbReference>
<keyword evidence="9" id="KW-1133">Transmembrane helix</keyword>
<evidence type="ECO:0000256" key="2">
    <source>
        <dbReference type="ARBA" id="ARBA00004651"/>
    </source>
</evidence>
<dbReference type="Pfam" id="PF00072">
    <property type="entry name" value="Response_reg"/>
    <property type="match status" value="1"/>
</dbReference>
<dbReference type="PRINTS" id="PR00344">
    <property type="entry name" value="BCTRLSENSOR"/>
</dbReference>
<dbReference type="Gene3D" id="3.30.565.10">
    <property type="entry name" value="Histidine kinase-like ATPase, C-terminal domain"/>
    <property type="match status" value="1"/>
</dbReference>
<feature type="modified residue" description="Phosphohistidine" evidence="12">
    <location>
        <position position="874"/>
    </location>
</feature>
<dbReference type="InterPro" id="IPR003661">
    <property type="entry name" value="HisK_dim/P_dom"/>
</dbReference>
<evidence type="ECO:0000256" key="14">
    <source>
        <dbReference type="SAM" id="MobiDB-lite"/>
    </source>
</evidence>
<dbReference type="SMART" id="SM00388">
    <property type="entry name" value="HisKA"/>
    <property type="match status" value="1"/>
</dbReference>
<dbReference type="PANTHER" id="PTHR45339:SF1">
    <property type="entry name" value="HYBRID SIGNAL TRANSDUCTION HISTIDINE KINASE J"/>
    <property type="match status" value="1"/>
</dbReference>
<proteinExistence type="predicted"/>
<dbReference type="PROSITE" id="PS50109">
    <property type="entry name" value="HIS_KIN"/>
    <property type="match status" value="1"/>
</dbReference>
<evidence type="ECO:0000256" key="6">
    <source>
        <dbReference type="ARBA" id="ARBA00022692"/>
    </source>
</evidence>
<dbReference type="Pfam" id="PF01627">
    <property type="entry name" value="Hpt"/>
    <property type="match status" value="1"/>
</dbReference>
<evidence type="ECO:0000259" key="16">
    <source>
        <dbReference type="PROSITE" id="PS50110"/>
    </source>
</evidence>
<dbReference type="PROSITE" id="PS50113">
    <property type="entry name" value="PAC"/>
    <property type="match status" value="1"/>
</dbReference>
<evidence type="ECO:0000259" key="18">
    <source>
        <dbReference type="PROSITE" id="PS50113"/>
    </source>
</evidence>
<evidence type="ECO:0000256" key="10">
    <source>
        <dbReference type="ARBA" id="ARBA00023012"/>
    </source>
</evidence>
<dbReference type="Proteomes" id="UP001501436">
    <property type="component" value="Unassembled WGS sequence"/>
</dbReference>
<keyword evidence="10" id="KW-0902">Two-component regulatory system</keyword>
<keyword evidence="21" id="KW-1185">Reference proteome</keyword>
<dbReference type="InterPro" id="IPR013656">
    <property type="entry name" value="PAS_4"/>
</dbReference>
<dbReference type="SUPFAM" id="SSF47226">
    <property type="entry name" value="Histidine-containing phosphotransfer domain, HPT domain"/>
    <property type="match status" value="1"/>
</dbReference>
<dbReference type="CDD" id="cd16922">
    <property type="entry name" value="HATPase_EvgS-ArcB-TorS-like"/>
    <property type="match status" value="1"/>
</dbReference>
<dbReference type="SUPFAM" id="SSF55785">
    <property type="entry name" value="PYP-like sensor domain (PAS domain)"/>
    <property type="match status" value="2"/>
</dbReference>
<evidence type="ECO:0000256" key="1">
    <source>
        <dbReference type="ARBA" id="ARBA00000085"/>
    </source>
</evidence>
<keyword evidence="7" id="KW-0547">Nucleotide-binding</keyword>
<dbReference type="InterPro" id="IPR003594">
    <property type="entry name" value="HATPase_dom"/>
</dbReference>
<sequence>MNVSHFFFNAEQLGRLFPYYILISNQELKIDACGAALSNFITLPEFSNLAQYFTIADKPGDIINNHYLSSQIGRSLTLTPAGKPGLYIHGQLEYLKATDQFLFAGNSITGLPNEKSGNNADPVLKNKLDFYFDVLNEIPGEVVVFDTSHRYIFINQAAIRDTALRERMIGLRDEDFCWLTNRPESLARERRAHFNDVMQSHKLKTWEETIINRYGEELYKLRHMYPVLDHHGEVKFVVGYSFDITDRKKAEEQLLVSEKKYREQYNLSPALIYTHDLDGNILSVNPAIADTLGFEQDEVNGKNIAQYLPDTDSAKLEKLYLNKLKAKGHARGVFRAMHNDGKNIVYLFYQSYVAGADSNQPYIIGFSHDITDRINIEKELRKAKNATQSAAQAKSIFLANLSHEIRTPMNGVLGLNKLLAKTPLNEQQQGYVKLIAESADSLLAIVNDLLDLEKITSNNLEFESRPYNITNKLNRTLQLFQLKARQKNLELVLKNRLPEEFIVIGDESRFIQILSNLLSNAIKFTKTGAVTVSSSMLYNANDKVLLEFTVADTGIGISDDRLPYIFDPFMLTTSNMVRQQGGTGMGLAIVKSLVEMQGGHIKVNSKVNSGTEFTFSLTLKKGLVYTQRYNGNDNQYDPEKLKGKRVLVAEDVELNLFLVKTLLESWGCEVDSAEDGQKALQKASVNYYDVILMDIQMPEMDGLTATRQIRQLENPLYRDVPIIALTANALKGDGKYYANAGMNDCVTKPYSEEHLYEKIVETIAKDRARGTDAVFAKNNHVVINDTFVKEMPSQREEEKNADIPPNTPIQNTPLPMDTTVKLYDLSIIDSISKGNQAFNNKMIKMFCDVTAQDLSKIKEAAAVGDWQTVGSLAHKLKSTVGNMGVEILKDPVRDLEKHSAPDPHAKVAELEEKLILVSNQLKADYPEAFQ</sequence>
<dbReference type="SMART" id="SM00448">
    <property type="entry name" value="REC"/>
    <property type="match status" value="1"/>
</dbReference>
<evidence type="ECO:0000256" key="5">
    <source>
        <dbReference type="ARBA" id="ARBA00022553"/>
    </source>
</evidence>
<keyword evidence="8" id="KW-0067">ATP-binding</keyword>
<dbReference type="InterPro" id="IPR004358">
    <property type="entry name" value="Sig_transdc_His_kin-like_C"/>
</dbReference>
<dbReference type="Gene3D" id="3.40.50.2300">
    <property type="match status" value="1"/>
</dbReference>
<dbReference type="InterPro" id="IPR005467">
    <property type="entry name" value="His_kinase_dom"/>
</dbReference>
<evidence type="ECO:0000259" key="15">
    <source>
        <dbReference type="PROSITE" id="PS50109"/>
    </source>
</evidence>
<dbReference type="InterPro" id="IPR036097">
    <property type="entry name" value="HisK_dim/P_sf"/>
</dbReference>
<protein>
    <recommendedName>
        <fullName evidence="3">histidine kinase</fullName>
        <ecNumber evidence="3">2.7.13.3</ecNumber>
    </recommendedName>
</protein>
<evidence type="ECO:0000259" key="17">
    <source>
        <dbReference type="PROSITE" id="PS50112"/>
    </source>
</evidence>
<dbReference type="Gene3D" id="3.30.450.20">
    <property type="entry name" value="PAS domain"/>
    <property type="match status" value="2"/>
</dbReference>
<dbReference type="PROSITE" id="PS50894">
    <property type="entry name" value="HPT"/>
    <property type="match status" value="1"/>
</dbReference>
<feature type="modified residue" description="4-aspartylphosphate" evidence="13">
    <location>
        <position position="694"/>
    </location>
</feature>
<evidence type="ECO:0000256" key="3">
    <source>
        <dbReference type="ARBA" id="ARBA00012438"/>
    </source>
</evidence>
<keyword evidence="5 13" id="KW-0597">Phosphoprotein</keyword>
<dbReference type="Gene3D" id="1.20.120.160">
    <property type="entry name" value="HPT domain"/>
    <property type="match status" value="1"/>
</dbReference>
<dbReference type="InterPro" id="IPR001610">
    <property type="entry name" value="PAC"/>
</dbReference>
<dbReference type="InterPro" id="IPR036641">
    <property type="entry name" value="HPT_dom_sf"/>
</dbReference>
<keyword evidence="11" id="KW-0472">Membrane</keyword>
<dbReference type="InterPro" id="IPR001789">
    <property type="entry name" value="Sig_transdc_resp-reg_receiver"/>
</dbReference>
<dbReference type="NCBIfam" id="TIGR00229">
    <property type="entry name" value="sensory_box"/>
    <property type="match status" value="2"/>
</dbReference>
<dbReference type="SUPFAM" id="SSF52172">
    <property type="entry name" value="CheY-like"/>
    <property type="match status" value="1"/>
</dbReference>
<dbReference type="Pfam" id="PF00989">
    <property type="entry name" value="PAS"/>
    <property type="match status" value="1"/>
</dbReference>
<dbReference type="Pfam" id="PF00512">
    <property type="entry name" value="HisKA"/>
    <property type="match status" value="1"/>
</dbReference>
<feature type="domain" description="PAC" evidence="18">
    <location>
        <begin position="204"/>
        <end position="256"/>
    </location>
</feature>
<dbReference type="PROSITE" id="PS50110">
    <property type="entry name" value="RESPONSE_REGULATORY"/>
    <property type="match status" value="1"/>
</dbReference>
<evidence type="ECO:0000256" key="13">
    <source>
        <dbReference type="PROSITE-ProRule" id="PRU00169"/>
    </source>
</evidence>
<dbReference type="SUPFAM" id="SSF55874">
    <property type="entry name" value="ATPase domain of HSP90 chaperone/DNA topoisomerase II/histidine kinase"/>
    <property type="match status" value="1"/>
</dbReference>
<feature type="domain" description="Response regulatory" evidence="16">
    <location>
        <begin position="645"/>
        <end position="763"/>
    </location>
</feature>
<dbReference type="Pfam" id="PF02518">
    <property type="entry name" value="HATPase_c"/>
    <property type="match status" value="1"/>
</dbReference>
<feature type="domain" description="HPt" evidence="19">
    <location>
        <begin position="835"/>
        <end position="924"/>
    </location>
</feature>
<dbReference type="SMART" id="SM00091">
    <property type="entry name" value="PAS"/>
    <property type="match status" value="2"/>
</dbReference>
<evidence type="ECO:0000256" key="11">
    <source>
        <dbReference type="ARBA" id="ARBA00023136"/>
    </source>
</evidence>
<comment type="subcellular location">
    <subcellularLocation>
        <location evidence="2">Cell membrane</location>
        <topology evidence="2">Multi-pass membrane protein</topology>
    </subcellularLocation>
</comment>
<dbReference type="InterPro" id="IPR013767">
    <property type="entry name" value="PAS_fold"/>
</dbReference>
<dbReference type="InterPro" id="IPR035965">
    <property type="entry name" value="PAS-like_dom_sf"/>
</dbReference>
<dbReference type="RefSeq" id="WP_345330217.1">
    <property type="nucleotide sequence ID" value="NZ_BAABJI010000002.1"/>
</dbReference>
<dbReference type="PROSITE" id="PS50112">
    <property type="entry name" value="PAS"/>
    <property type="match status" value="1"/>
</dbReference>
<dbReference type="InterPro" id="IPR036890">
    <property type="entry name" value="HATPase_C_sf"/>
</dbReference>
<comment type="catalytic activity">
    <reaction evidence="1">
        <text>ATP + protein L-histidine = ADP + protein N-phospho-L-histidine.</text>
        <dbReference type="EC" id="2.7.13.3"/>
    </reaction>
</comment>
<comment type="caution">
    <text evidence="20">The sequence shown here is derived from an EMBL/GenBank/DDBJ whole genome shotgun (WGS) entry which is preliminary data.</text>
</comment>
<dbReference type="EC" id="2.7.13.3" evidence="3"/>
<evidence type="ECO:0000256" key="9">
    <source>
        <dbReference type="ARBA" id="ARBA00022989"/>
    </source>
</evidence>
<keyword evidence="6" id="KW-0812">Transmembrane</keyword>
<evidence type="ECO:0000256" key="4">
    <source>
        <dbReference type="ARBA" id="ARBA00022475"/>
    </source>
</evidence>
<evidence type="ECO:0000313" key="21">
    <source>
        <dbReference type="Proteomes" id="UP001501436"/>
    </source>
</evidence>
<dbReference type="SUPFAM" id="SSF47384">
    <property type="entry name" value="Homodimeric domain of signal transducing histidine kinase"/>
    <property type="match status" value="1"/>
</dbReference>
<feature type="domain" description="Histidine kinase" evidence="15">
    <location>
        <begin position="400"/>
        <end position="621"/>
    </location>
</feature>
<dbReference type="InterPro" id="IPR000700">
    <property type="entry name" value="PAS-assoc_C"/>
</dbReference>
<dbReference type="PANTHER" id="PTHR45339">
    <property type="entry name" value="HYBRID SIGNAL TRANSDUCTION HISTIDINE KINASE J"/>
    <property type="match status" value="1"/>
</dbReference>
<organism evidence="20 21">
    <name type="scientific">Mucilaginibacter defluvii</name>
    <dbReference type="NCBI Taxonomy" id="1196019"/>
    <lineage>
        <taxon>Bacteria</taxon>
        <taxon>Pseudomonadati</taxon>
        <taxon>Bacteroidota</taxon>
        <taxon>Sphingobacteriia</taxon>
        <taxon>Sphingobacteriales</taxon>
        <taxon>Sphingobacteriaceae</taxon>
        <taxon>Mucilaginibacter</taxon>
    </lineage>
</organism>
<evidence type="ECO:0000256" key="8">
    <source>
        <dbReference type="ARBA" id="ARBA00022840"/>
    </source>
</evidence>
<gene>
    <name evidence="20" type="ORF">GCM10023313_13600</name>
</gene>
<dbReference type="Pfam" id="PF08448">
    <property type="entry name" value="PAS_4"/>
    <property type="match status" value="1"/>
</dbReference>
<dbReference type="CDD" id="cd17546">
    <property type="entry name" value="REC_hyHK_CKI1_RcsC-like"/>
    <property type="match status" value="1"/>
</dbReference>
<evidence type="ECO:0000313" key="20">
    <source>
        <dbReference type="EMBL" id="GAA4911918.1"/>
    </source>
</evidence>
<dbReference type="EMBL" id="BAABJI010000002">
    <property type="protein sequence ID" value="GAA4911918.1"/>
    <property type="molecule type" value="Genomic_DNA"/>
</dbReference>
<dbReference type="CDD" id="cd00082">
    <property type="entry name" value="HisKA"/>
    <property type="match status" value="1"/>
</dbReference>
<dbReference type="SMART" id="SM00086">
    <property type="entry name" value="PAC"/>
    <property type="match status" value="2"/>
</dbReference>
<evidence type="ECO:0000256" key="12">
    <source>
        <dbReference type="PROSITE-ProRule" id="PRU00110"/>
    </source>
</evidence>